<organism evidence="8 9">
    <name type="scientific">Priapulus caudatus</name>
    <name type="common">Priapulid worm</name>
    <dbReference type="NCBI Taxonomy" id="37621"/>
    <lineage>
        <taxon>Eukaryota</taxon>
        <taxon>Metazoa</taxon>
        <taxon>Ecdysozoa</taxon>
        <taxon>Scalidophora</taxon>
        <taxon>Priapulida</taxon>
        <taxon>Priapulimorpha</taxon>
        <taxon>Priapulimorphida</taxon>
        <taxon>Priapulidae</taxon>
        <taxon>Priapulus</taxon>
    </lineage>
</organism>
<dbReference type="PANTHER" id="PTHR31872:SF4">
    <property type="entry name" value="TRANSMEMBRANE PROTEIN 179"/>
    <property type="match status" value="1"/>
</dbReference>
<feature type="transmembrane region" description="Helical" evidence="7">
    <location>
        <begin position="90"/>
        <end position="109"/>
    </location>
</feature>
<feature type="compositionally biased region" description="Low complexity" evidence="6">
    <location>
        <begin position="239"/>
        <end position="248"/>
    </location>
</feature>
<dbReference type="InterPro" id="IPR029673">
    <property type="entry name" value="TMEM179"/>
</dbReference>
<dbReference type="InterPro" id="IPR059010">
    <property type="entry name" value="TMEM179-179B"/>
</dbReference>
<keyword evidence="2 7" id="KW-0812">Transmembrane</keyword>
<keyword evidence="8" id="KW-1185">Reference proteome</keyword>
<evidence type="ECO:0000313" key="8">
    <source>
        <dbReference type="Proteomes" id="UP000695022"/>
    </source>
</evidence>
<keyword evidence="4 7" id="KW-0472">Membrane</keyword>
<comment type="similarity">
    <text evidence="5">Belongs to the TMEM179 family.</text>
</comment>
<evidence type="ECO:0000256" key="2">
    <source>
        <dbReference type="ARBA" id="ARBA00022692"/>
    </source>
</evidence>
<evidence type="ECO:0000313" key="9">
    <source>
        <dbReference type="RefSeq" id="XP_014676173.1"/>
    </source>
</evidence>
<proteinExistence type="inferred from homology"/>
<dbReference type="PANTHER" id="PTHR31872">
    <property type="entry name" value="TRANSMEMBRANE PROTEIN 179"/>
    <property type="match status" value="1"/>
</dbReference>
<accession>A0ABM1EVF2</accession>
<feature type="region of interest" description="Disordered" evidence="6">
    <location>
        <begin position="232"/>
        <end position="270"/>
    </location>
</feature>
<keyword evidence="3 7" id="KW-1133">Transmembrane helix</keyword>
<evidence type="ECO:0000256" key="1">
    <source>
        <dbReference type="ARBA" id="ARBA00004141"/>
    </source>
</evidence>
<feature type="transmembrane region" description="Helical" evidence="7">
    <location>
        <begin position="188"/>
        <end position="215"/>
    </location>
</feature>
<dbReference type="Proteomes" id="UP000695022">
    <property type="component" value="Unplaced"/>
</dbReference>
<dbReference type="Pfam" id="PF26158">
    <property type="entry name" value="Claudin_TMEM179-179B"/>
    <property type="match status" value="1"/>
</dbReference>
<evidence type="ECO:0000256" key="7">
    <source>
        <dbReference type="SAM" id="Phobius"/>
    </source>
</evidence>
<evidence type="ECO:0000256" key="3">
    <source>
        <dbReference type="ARBA" id="ARBA00022989"/>
    </source>
</evidence>
<sequence>MEESPVRVEGLSVQRISSSWRVVQILLYVATLVGGAAVFLSLSTTTRDFNRECILYAEPLLEVSQLEENGSSLITVLLESKWGTFSVCNYCTYVSVASAIYAFIWSWFYLLCSNNKKKTRSMLAHPSSIVIPSLVFSVIFCLLMVLASYLLTKGFYVFCRNLKQATGVDECKTLQTYRWEGIEDGSSFYSLMFMAQVCGWLTAALWLIAAIVLFVRCGTATDFPYKTVAPPTGEGEPLAEGSSKAGASPSPPPGCQSPSDEEKESAPLVWPVTTKKRMLLL</sequence>
<feature type="transmembrane region" description="Helical" evidence="7">
    <location>
        <begin position="20"/>
        <end position="42"/>
    </location>
</feature>
<gene>
    <name evidence="9" type="primary">LOC106816130</name>
</gene>
<reference evidence="9" key="1">
    <citation type="submission" date="2025-08" db="UniProtKB">
        <authorList>
            <consortium name="RefSeq"/>
        </authorList>
    </citation>
    <scope>IDENTIFICATION</scope>
</reference>
<evidence type="ECO:0000256" key="4">
    <source>
        <dbReference type="ARBA" id="ARBA00023136"/>
    </source>
</evidence>
<comment type="subcellular location">
    <subcellularLocation>
        <location evidence="1">Membrane</location>
        <topology evidence="1">Multi-pass membrane protein</topology>
    </subcellularLocation>
</comment>
<protein>
    <submittedName>
        <fullName evidence="9">Transmembrane protein 179B-like</fullName>
    </submittedName>
</protein>
<dbReference type="RefSeq" id="XP_014676173.1">
    <property type="nucleotide sequence ID" value="XM_014820687.1"/>
</dbReference>
<name>A0ABM1EVF2_PRICU</name>
<dbReference type="GeneID" id="106816130"/>
<evidence type="ECO:0000256" key="6">
    <source>
        <dbReference type="SAM" id="MobiDB-lite"/>
    </source>
</evidence>
<feature type="transmembrane region" description="Helical" evidence="7">
    <location>
        <begin position="129"/>
        <end position="151"/>
    </location>
</feature>
<evidence type="ECO:0000256" key="5">
    <source>
        <dbReference type="ARBA" id="ARBA00093776"/>
    </source>
</evidence>